<protein>
    <submittedName>
        <fullName evidence="1">Regulator of ribonuclease activity B</fullName>
    </submittedName>
</protein>
<reference evidence="2" key="1">
    <citation type="journal article" date="2019" name="Curr. Biol.">
        <title>Genome Sequence of Striga asiatica Provides Insight into the Evolution of Plant Parasitism.</title>
        <authorList>
            <person name="Yoshida S."/>
            <person name="Kim S."/>
            <person name="Wafula E.K."/>
            <person name="Tanskanen J."/>
            <person name="Kim Y.M."/>
            <person name="Honaas L."/>
            <person name="Yang Z."/>
            <person name="Spallek T."/>
            <person name="Conn C.E."/>
            <person name="Ichihashi Y."/>
            <person name="Cheong K."/>
            <person name="Cui S."/>
            <person name="Der J.P."/>
            <person name="Gundlach H."/>
            <person name="Jiao Y."/>
            <person name="Hori C."/>
            <person name="Ishida J.K."/>
            <person name="Kasahara H."/>
            <person name="Kiba T."/>
            <person name="Kim M.S."/>
            <person name="Koo N."/>
            <person name="Laohavisit A."/>
            <person name="Lee Y.H."/>
            <person name="Lumba S."/>
            <person name="McCourt P."/>
            <person name="Mortimer J.C."/>
            <person name="Mutuku J.M."/>
            <person name="Nomura T."/>
            <person name="Sasaki-Sekimoto Y."/>
            <person name="Seto Y."/>
            <person name="Wang Y."/>
            <person name="Wakatake T."/>
            <person name="Sakakibara H."/>
            <person name="Demura T."/>
            <person name="Yamaguchi S."/>
            <person name="Yoneyama K."/>
            <person name="Manabe R.I."/>
            <person name="Nelson D.C."/>
            <person name="Schulman A.H."/>
            <person name="Timko M.P."/>
            <person name="dePamphilis C.W."/>
            <person name="Choi D."/>
            <person name="Shirasu K."/>
        </authorList>
    </citation>
    <scope>NUCLEOTIDE SEQUENCE [LARGE SCALE GENOMIC DNA]</scope>
    <source>
        <strain evidence="2">cv. UVA1</strain>
    </source>
</reference>
<proteinExistence type="predicted"/>
<accession>A0A5A7PUS3</accession>
<keyword evidence="2" id="KW-1185">Reference proteome</keyword>
<comment type="caution">
    <text evidence="1">The sequence shown here is derived from an EMBL/GenBank/DDBJ whole genome shotgun (WGS) entry which is preliminary data.</text>
</comment>
<sequence length="159" mass="17722">MGFQKKFSVIDLSTEKNPSSFHWAGGRLLLHDLRLSLHLEGRDLFFALLCRELKMGHDKFLLVMDLIFVSVSVVRDVVKGLKEGVEDFDLLGEIEHADGVLHGFAKFFVTVGFSSVLMVDERRFPTVGEISDGGLHRLPHVAQFSVAEVGGRSDDFMGC</sequence>
<gene>
    <name evidence="1" type="ORF">STAS_12834</name>
</gene>
<dbReference type="EMBL" id="BKCP01005183">
    <property type="protein sequence ID" value="GER36494.1"/>
    <property type="molecule type" value="Genomic_DNA"/>
</dbReference>
<organism evidence="1 2">
    <name type="scientific">Striga asiatica</name>
    <name type="common">Asiatic witchweed</name>
    <name type="synonym">Buchnera asiatica</name>
    <dbReference type="NCBI Taxonomy" id="4170"/>
    <lineage>
        <taxon>Eukaryota</taxon>
        <taxon>Viridiplantae</taxon>
        <taxon>Streptophyta</taxon>
        <taxon>Embryophyta</taxon>
        <taxon>Tracheophyta</taxon>
        <taxon>Spermatophyta</taxon>
        <taxon>Magnoliopsida</taxon>
        <taxon>eudicotyledons</taxon>
        <taxon>Gunneridae</taxon>
        <taxon>Pentapetalae</taxon>
        <taxon>asterids</taxon>
        <taxon>lamiids</taxon>
        <taxon>Lamiales</taxon>
        <taxon>Orobanchaceae</taxon>
        <taxon>Buchnereae</taxon>
        <taxon>Striga</taxon>
    </lineage>
</organism>
<dbReference type="Proteomes" id="UP000325081">
    <property type="component" value="Unassembled WGS sequence"/>
</dbReference>
<name>A0A5A7PUS3_STRAF</name>
<evidence type="ECO:0000313" key="1">
    <source>
        <dbReference type="EMBL" id="GER36494.1"/>
    </source>
</evidence>
<evidence type="ECO:0000313" key="2">
    <source>
        <dbReference type="Proteomes" id="UP000325081"/>
    </source>
</evidence>
<dbReference type="AlphaFoldDB" id="A0A5A7PUS3"/>